<dbReference type="Proteomes" id="UP000230233">
    <property type="component" value="Chromosome III"/>
</dbReference>
<dbReference type="GO" id="GO:0016772">
    <property type="term" value="F:transferase activity, transferring phosphorus-containing groups"/>
    <property type="evidence" value="ECO:0007669"/>
    <property type="project" value="InterPro"/>
</dbReference>
<dbReference type="GO" id="GO:0042350">
    <property type="term" value="P:GDP-L-fucose biosynthetic process"/>
    <property type="evidence" value="ECO:0007669"/>
    <property type="project" value="UniProtKB-ARBA"/>
</dbReference>
<dbReference type="PANTHER" id="PTHR15045:SF1">
    <property type="entry name" value="FUCOSE-1-PHOSPHATE GUANYLYLTRANSFERASE"/>
    <property type="match status" value="1"/>
</dbReference>
<feature type="domain" description="GDP-fucose pyrophosphorylase" evidence="3">
    <location>
        <begin position="67"/>
        <end position="389"/>
    </location>
</feature>
<dbReference type="OrthoDB" id="10062280at2759"/>
<dbReference type="Pfam" id="PF07959">
    <property type="entry name" value="Fucose_pyrophosphorylase"/>
    <property type="match status" value="1"/>
</dbReference>
<protein>
    <recommendedName>
        <fullName evidence="3">GDP-fucose pyrophosphorylase domain-containing protein</fullName>
    </recommendedName>
</protein>
<gene>
    <name evidence="4" type="primary">Cni-K03H1.13</name>
    <name evidence="4" type="synonym">Cnig_chr_III.g10682</name>
    <name evidence="4" type="ORF">B9Z55_010682</name>
</gene>
<dbReference type="AlphaFoldDB" id="A0A2G5UGV8"/>
<dbReference type="EMBL" id="PDUG01000003">
    <property type="protein sequence ID" value="PIC38790.1"/>
    <property type="molecule type" value="Genomic_DNA"/>
</dbReference>
<organism evidence="4 5">
    <name type="scientific">Caenorhabditis nigoni</name>
    <dbReference type="NCBI Taxonomy" id="1611254"/>
    <lineage>
        <taxon>Eukaryota</taxon>
        <taxon>Metazoa</taxon>
        <taxon>Ecdysozoa</taxon>
        <taxon>Nematoda</taxon>
        <taxon>Chromadorea</taxon>
        <taxon>Rhabditida</taxon>
        <taxon>Rhabditina</taxon>
        <taxon>Rhabditomorpha</taxon>
        <taxon>Rhabditoidea</taxon>
        <taxon>Rhabditidae</taxon>
        <taxon>Peloderinae</taxon>
        <taxon>Caenorhabditis</taxon>
    </lineage>
</organism>
<reference evidence="5" key="1">
    <citation type="submission" date="2017-10" db="EMBL/GenBank/DDBJ databases">
        <title>Rapid genome shrinkage in a self-fertile nematode reveals novel sperm competition proteins.</title>
        <authorList>
            <person name="Yin D."/>
            <person name="Schwarz E.M."/>
            <person name="Thomas C.G."/>
            <person name="Felde R.L."/>
            <person name="Korf I.F."/>
            <person name="Cutter A.D."/>
            <person name="Schartner C.M."/>
            <person name="Ralston E.J."/>
            <person name="Meyer B.J."/>
            <person name="Haag E.S."/>
        </authorList>
    </citation>
    <scope>NUCLEOTIDE SEQUENCE [LARGE SCALE GENOMIC DNA]</scope>
    <source>
        <strain evidence="5">JU1422</strain>
    </source>
</reference>
<proteinExistence type="predicted"/>
<comment type="caution">
    <text evidence="4">The sequence shown here is derived from an EMBL/GenBank/DDBJ whole genome shotgun (WGS) entry which is preliminary data.</text>
</comment>
<dbReference type="STRING" id="1611254.A0A2G5UGV8"/>
<accession>A0A2G5UGV8</accession>
<evidence type="ECO:0000313" key="4">
    <source>
        <dbReference type="EMBL" id="PIC38790.1"/>
    </source>
</evidence>
<evidence type="ECO:0000256" key="2">
    <source>
        <dbReference type="ARBA" id="ARBA00022741"/>
    </source>
</evidence>
<evidence type="ECO:0000259" key="3">
    <source>
        <dbReference type="Pfam" id="PF07959"/>
    </source>
</evidence>
<evidence type="ECO:0000256" key="1">
    <source>
        <dbReference type="ARBA" id="ARBA00022679"/>
    </source>
</evidence>
<name>A0A2G5UGV8_9PELO</name>
<evidence type="ECO:0000313" key="5">
    <source>
        <dbReference type="Proteomes" id="UP000230233"/>
    </source>
</evidence>
<dbReference type="GO" id="GO:0000166">
    <property type="term" value="F:nucleotide binding"/>
    <property type="evidence" value="ECO:0007669"/>
    <property type="project" value="UniProtKB-KW"/>
</dbReference>
<sequence length="464" mass="52425">MWQKLILTAGSDSQNEIFKKQLSLISTEKYCEAVEVVTDESPGIRIGSGGATLSIIRRVLDKQKLKDLEGTKILLLHSGGLSQRMPHLSAYGKAFGTLTNNSTILETKLEIYKNDLIGKLPQNGGIMITASDVIEKMSSMKSLKSSETDIVIFGHLSSLEVGTQHGVFVMDEQSEQLKCVLQKPTEEEMRIEGAIREDGMVLTDSCYFMSWKFCKRLLKNPLFKLPITEELCCYGDFMRPMGYAPNLDYLQNSSPKLKEYRKALTEVFIDPNVEMSVLGENSFFHFGTYQEFVESLLPESSFGQSFPSLFKSNIVHSKGINTIPESSFIEYSTGVDLEVGENCIASGIDAGSLKIELPSNAVIFTMSLHMKKYVTIIIKIDDDIKKKREVVRWNGHDTRIDGKSLWEAPIFEMFETRIKSLEETLHQWKNGMTEMGSNRISICEAVKRHDFDADLEWRRVLSLL</sequence>
<dbReference type="InterPro" id="IPR012887">
    <property type="entry name" value="GDP_fucose_pyrophosphorylase"/>
</dbReference>
<keyword evidence="2" id="KW-0547">Nucleotide-binding</keyword>
<keyword evidence="1" id="KW-0808">Transferase</keyword>
<keyword evidence="5" id="KW-1185">Reference proteome</keyword>
<dbReference type="PANTHER" id="PTHR15045">
    <property type="entry name" value="FUCOSE-1-PHOSPHATE GUANYLYLTRANSFERASE"/>
    <property type="match status" value="1"/>
</dbReference>